<feature type="region of interest" description="Disordered" evidence="1">
    <location>
        <begin position="108"/>
        <end position="143"/>
    </location>
</feature>
<accession>B8DM60</accession>
<evidence type="ECO:0000313" key="2">
    <source>
        <dbReference type="EMBL" id="ACL08704.1"/>
    </source>
</evidence>
<dbReference type="PANTHER" id="PTHR47739">
    <property type="entry name" value="TRNA1(VAL) (ADENINE(37)-N6)-METHYLTRANSFERASE"/>
    <property type="match status" value="1"/>
</dbReference>
<feature type="compositionally biased region" description="Gly residues" evidence="1">
    <location>
        <begin position="126"/>
        <end position="136"/>
    </location>
</feature>
<feature type="compositionally biased region" description="Low complexity" evidence="1">
    <location>
        <begin position="116"/>
        <end position="125"/>
    </location>
</feature>
<feature type="region of interest" description="Disordered" evidence="1">
    <location>
        <begin position="206"/>
        <end position="234"/>
    </location>
</feature>
<reference evidence="2" key="1">
    <citation type="submission" date="2008-10" db="EMBL/GenBank/DDBJ databases">
        <title>Complete sequence of Desulfovibrio vulgaris str. 'Miyazaki F'.</title>
        <authorList>
            <person name="Lucas S."/>
            <person name="Copeland A."/>
            <person name="Lapidus A."/>
            <person name="Glavina del Rio T."/>
            <person name="Dalin E."/>
            <person name="Tice H."/>
            <person name="Bruce D."/>
            <person name="Goodwin L."/>
            <person name="Pitluck S."/>
            <person name="Sims D."/>
            <person name="Brettin T."/>
            <person name="Detter J.C."/>
            <person name="Han C."/>
            <person name="Larimer F."/>
            <person name="Land M."/>
            <person name="Hauser L."/>
            <person name="Kyrpides N."/>
            <person name="Mikhailova N."/>
            <person name="Hazen T.C."/>
            <person name="Richardson P."/>
        </authorList>
    </citation>
    <scope>NUCLEOTIDE SEQUENCE</scope>
    <source>
        <strain evidence="2">Miyazaki F</strain>
    </source>
</reference>
<dbReference type="Gene3D" id="3.40.50.150">
    <property type="entry name" value="Vaccinia Virus protein VP39"/>
    <property type="match status" value="1"/>
</dbReference>
<protein>
    <recommendedName>
        <fullName evidence="3">Methyltransferase small</fullName>
    </recommendedName>
</protein>
<dbReference type="eggNOG" id="COG4123">
    <property type="taxonomic scope" value="Bacteria"/>
</dbReference>
<dbReference type="GO" id="GO:0008168">
    <property type="term" value="F:methyltransferase activity"/>
    <property type="evidence" value="ECO:0007669"/>
    <property type="project" value="InterPro"/>
</dbReference>
<gene>
    <name evidence="2" type="ordered locus">DvMF_1759</name>
</gene>
<dbReference type="GO" id="GO:0032259">
    <property type="term" value="P:methylation"/>
    <property type="evidence" value="ECO:0007669"/>
    <property type="project" value="InterPro"/>
</dbReference>
<dbReference type="SUPFAM" id="SSF53335">
    <property type="entry name" value="S-adenosyl-L-methionine-dependent methyltransferases"/>
    <property type="match status" value="1"/>
</dbReference>
<feature type="region of interest" description="Disordered" evidence="1">
    <location>
        <begin position="1"/>
        <end position="46"/>
    </location>
</feature>
<dbReference type="PROSITE" id="PS00092">
    <property type="entry name" value="N6_MTASE"/>
    <property type="match status" value="1"/>
</dbReference>
<dbReference type="HOGENOM" id="CLU_061983_1_0_7"/>
<sequence>MRRNAPDMTDMTGTTGMAGTTGTTGTAGSPGTLPGSPPDSPPDSLPDAVVQARALFPRGLVQPVGGFRFSVDALLLAAFAGEALSARGGLTADAAGIRHGHRAATGACPASGQGLSGEASRHASGGASGDASGGAPGEASGEASGAFADLGTGCGVVGLALLLAHPHLTGTGIDIDGELANTARQNGARLGLADRFRVLRADLAATGAGGGKDGRNTSGMPEGHEFSKAANLPNSAPDAAPLMATPVFDALPRAGSMDLVVANPPYRRHGSGRPSPNSQRTRALFESPETLPAFTRAAARLLRARGRSCWVYGPDRLPDLLLALRETGQEPARLRCVHARAHGPATLVLVEARRAGKPGLLVEPPLILHSGEGAATALTDEALAFCPLLACNAGGREK</sequence>
<dbReference type="EMBL" id="CP001197">
    <property type="protein sequence ID" value="ACL08704.1"/>
    <property type="molecule type" value="Genomic_DNA"/>
</dbReference>
<dbReference type="KEGG" id="dvm:DvMF_1759"/>
<evidence type="ECO:0000256" key="1">
    <source>
        <dbReference type="SAM" id="MobiDB-lite"/>
    </source>
</evidence>
<name>B8DM60_NITV9</name>
<dbReference type="STRING" id="883.DvMF_1759"/>
<dbReference type="PANTHER" id="PTHR47739:SF1">
    <property type="entry name" value="TRNA1(VAL) (ADENINE(37)-N6)-METHYLTRANSFERASE"/>
    <property type="match status" value="1"/>
</dbReference>
<organism evidence="2">
    <name type="scientific">Nitratidesulfovibrio vulgaris (strain DSM 19637 / Miyazaki F)</name>
    <name type="common">Desulfovibrio vulgaris</name>
    <dbReference type="NCBI Taxonomy" id="883"/>
    <lineage>
        <taxon>Bacteria</taxon>
        <taxon>Pseudomonadati</taxon>
        <taxon>Thermodesulfobacteriota</taxon>
        <taxon>Desulfovibrionia</taxon>
        <taxon>Desulfovibrionales</taxon>
        <taxon>Desulfovibrionaceae</taxon>
        <taxon>Nitratidesulfovibrio</taxon>
    </lineage>
</organism>
<dbReference type="AlphaFoldDB" id="B8DM60"/>
<feature type="compositionally biased region" description="Pro residues" evidence="1">
    <location>
        <begin position="35"/>
        <end position="44"/>
    </location>
</feature>
<feature type="compositionally biased region" description="Low complexity" evidence="1">
    <location>
        <begin position="1"/>
        <end position="34"/>
    </location>
</feature>
<dbReference type="InterPro" id="IPR029063">
    <property type="entry name" value="SAM-dependent_MTases_sf"/>
</dbReference>
<dbReference type="InterPro" id="IPR050210">
    <property type="entry name" value="tRNA_Adenine-N(6)_MTase"/>
</dbReference>
<proteinExistence type="predicted"/>
<evidence type="ECO:0008006" key="3">
    <source>
        <dbReference type="Google" id="ProtNLM"/>
    </source>
</evidence>
<dbReference type="GO" id="GO:0003676">
    <property type="term" value="F:nucleic acid binding"/>
    <property type="evidence" value="ECO:0007669"/>
    <property type="project" value="InterPro"/>
</dbReference>
<dbReference type="InterPro" id="IPR002052">
    <property type="entry name" value="DNA_methylase_N6_adenine_CS"/>
</dbReference>